<dbReference type="Proteomes" id="UP000031631">
    <property type="component" value="Chromosome"/>
</dbReference>
<reference evidence="6 7" key="1">
    <citation type="journal article" date="2014" name="PLoS ONE">
        <title>Physiological and genomic features of a novel sulfur-oxidizing gammaproteobacterium belonging to a previously uncultivated symbiotic lineage isolated from a hydrothermal vent.</title>
        <authorList>
            <person name="Nunoura T."/>
            <person name="Takaki Y."/>
            <person name="Kazama H."/>
            <person name="Kakuta J."/>
            <person name="Shimamura S."/>
            <person name="Makita H."/>
            <person name="Hirai M."/>
            <person name="Miyazaki M."/>
            <person name="Takai K."/>
        </authorList>
    </citation>
    <scope>NUCLEOTIDE SEQUENCE [LARGE SCALE GENOMIC DNA]</scope>
    <source>
        <strain evidence="6 7">Hiromi1</strain>
    </source>
</reference>
<dbReference type="EMBL" id="AP012273">
    <property type="protein sequence ID" value="BAO45524.1"/>
    <property type="molecule type" value="Genomic_DNA"/>
</dbReference>
<dbReference type="GO" id="GO:0005737">
    <property type="term" value="C:cytoplasm"/>
    <property type="evidence" value="ECO:0007669"/>
    <property type="project" value="UniProtKB-ARBA"/>
</dbReference>
<feature type="domain" description="Iron-binding zinc finger CDGSH type" evidence="5">
    <location>
        <begin position="47"/>
        <end position="82"/>
    </location>
</feature>
<dbReference type="PANTHER" id="PTHR46491:SF3">
    <property type="entry name" value="CDGSH IRON-SULFUR DOMAIN-CONTAINING PROTEIN 3, MITOCHONDRIAL"/>
    <property type="match status" value="1"/>
</dbReference>
<name>A0A7U6GL50_9GAMM</name>
<evidence type="ECO:0000313" key="7">
    <source>
        <dbReference type="Proteomes" id="UP000031631"/>
    </source>
</evidence>
<dbReference type="Pfam" id="PF09360">
    <property type="entry name" value="zf-CDGSH"/>
    <property type="match status" value="2"/>
</dbReference>
<dbReference type="InterPro" id="IPR018967">
    <property type="entry name" value="FeS-contain_CDGSH-typ"/>
</dbReference>
<keyword evidence="1" id="KW-0001">2Fe-2S</keyword>
<evidence type="ECO:0000256" key="2">
    <source>
        <dbReference type="ARBA" id="ARBA00022723"/>
    </source>
</evidence>
<dbReference type="PANTHER" id="PTHR46491">
    <property type="entry name" value="CDGSH IRON SULFUR DOMAIN PROTEIN HOMOLOG"/>
    <property type="match status" value="1"/>
</dbReference>
<dbReference type="KEGG" id="tbn:TBH_C2618"/>
<keyword evidence="4" id="KW-0411">Iron-sulfur</keyword>
<dbReference type="GO" id="GO:0046872">
    <property type="term" value="F:metal ion binding"/>
    <property type="evidence" value="ECO:0007669"/>
    <property type="project" value="UniProtKB-KW"/>
</dbReference>
<feature type="domain" description="Iron-binding zinc finger CDGSH type" evidence="5">
    <location>
        <begin position="9"/>
        <end position="46"/>
    </location>
</feature>
<dbReference type="GO" id="GO:0051537">
    <property type="term" value="F:2 iron, 2 sulfur cluster binding"/>
    <property type="evidence" value="ECO:0007669"/>
    <property type="project" value="UniProtKB-KW"/>
</dbReference>
<gene>
    <name evidence="6" type="ORF">TBH_C2618</name>
</gene>
<dbReference type="RefSeq" id="WP_041069274.1">
    <property type="nucleotide sequence ID" value="NZ_AP012273.1"/>
</dbReference>
<keyword evidence="3" id="KW-0408">Iron</keyword>
<keyword evidence="2" id="KW-0479">Metal-binding</keyword>
<protein>
    <recommendedName>
        <fullName evidence="5">Iron-binding zinc finger CDGSH type domain-containing protein</fullName>
    </recommendedName>
</protein>
<evidence type="ECO:0000256" key="3">
    <source>
        <dbReference type="ARBA" id="ARBA00023004"/>
    </source>
</evidence>
<sequence>MAIPLVAGTKPAIVTLKEGETVYWCSCGRSQKQPFCDGSHADTEFEPVAFTAPKDDDYYFCTCKRTRKPPFCDGSHKHLLEDD</sequence>
<keyword evidence="7" id="KW-1185">Reference proteome</keyword>
<evidence type="ECO:0000256" key="4">
    <source>
        <dbReference type="ARBA" id="ARBA00023014"/>
    </source>
</evidence>
<accession>A0A7U6GL50</accession>
<dbReference type="Gene3D" id="3.40.5.90">
    <property type="entry name" value="CDGSH iron-sulfur domain, mitoNEET-type"/>
    <property type="match status" value="2"/>
</dbReference>
<dbReference type="OrthoDB" id="9795032at2"/>
<organism evidence="6 7">
    <name type="scientific">Thiolapillus brandeum</name>
    <dbReference type="NCBI Taxonomy" id="1076588"/>
    <lineage>
        <taxon>Bacteria</taxon>
        <taxon>Pseudomonadati</taxon>
        <taxon>Pseudomonadota</taxon>
        <taxon>Gammaproteobacteria</taxon>
        <taxon>Chromatiales</taxon>
        <taxon>Sedimenticolaceae</taxon>
        <taxon>Thiolapillus</taxon>
    </lineage>
</organism>
<evidence type="ECO:0000313" key="6">
    <source>
        <dbReference type="EMBL" id="BAO45524.1"/>
    </source>
</evidence>
<dbReference type="AlphaFoldDB" id="A0A7U6GL50"/>
<evidence type="ECO:0000256" key="1">
    <source>
        <dbReference type="ARBA" id="ARBA00022714"/>
    </source>
</evidence>
<dbReference type="SMART" id="SM00704">
    <property type="entry name" value="ZnF_CDGSH"/>
    <property type="match status" value="2"/>
</dbReference>
<dbReference type="InterPro" id="IPR042216">
    <property type="entry name" value="MitoNEET_CISD"/>
</dbReference>
<proteinExistence type="predicted"/>
<evidence type="ECO:0000259" key="5">
    <source>
        <dbReference type="SMART" id="SM00704"/>
    </source>
</evidence>
<dbReference type="InterPro" id="IPR052950">
    <property type="entry name" value="CISD"/>
</dbReference>